<evidence type="ECO:0000259" key="3">
    <source>
        <dbReference type="Pfam" id="PF20434"/>
    </source>
</evidence>
<keyword evidence="1 4" id="KW-0378">Hydrolase</keyword>
<dbReference type="InterPro" id="IPR029058">
    <property type="entry name" value="AB_hydrolase_fold"/>
</dbReference>
<keyword evidence="2" id="KW-0732">Signal</keyword>
<dbReference type="EMBL" id="JAUKPO010000002">
    <property type="protein sequence ID" value="MDO1445703.1"/>
    <property type="molecule type" value="Genomic_DNA"/>
</dbReference>
<evidence type="ECO:0000313" key="5">
    <source>
        <dbReference type="Proteomes" id="UP001168528"/>
    </source>
</evidence>
<dbReference type="InterPro" id="IPR050300">
    <property type="entry name" value="GDXG_lipolytic_enzyme"/>
</dbReference>
<name>A0ABT8R345_9BACT</name>
<dbReference type="RefSeq" id="WP_302036504.1">
    <property type="nucleotide sequence ID" value="NZ_JAUKPO010000002.1"/>
</dbReference>
<dbReference type="SUPFAM" id="SSF53474">
    <property type="entry name" value="alpha/beta-Hydrolases"/>
    <property type="match status" value="1"/>
</dbReference>
<dbReference type="Gene3D" id="3.40.50.1820">
    <property type="entry name" value="alpha/beta hydrolase"/>
    <property type="match status" value="1"/>
</dbReference>
<keyword evidence="5" id="KW-1185">Reference proteome</keyword>
<feature type="domain" description="BD-FAE-like" evidence="3">
    <location>
        <begin position="54"/>
        <end position="239"/>
    </location>
</feature>
<dbReference type="PANTHER" id="PTHR48081">
    <property type="entry name" value="AB HYDROLASE SUPERFAMILY PROTEIN C4A8.06C"/>
    <property type="match status" value="1"/>
</dbReference>
<dbReference type="Proteomes" id="UP001168528">
    <property type="component" value="Unassembled WGS sequence"/>
</dbReference>
<protein>
    <submittedName>
        <fullName evidence="4">Alpha/beta hydrolase</fullName>
    </submittedName>
</protein>
<comment type="caution">
    <text evidence="4">The sequence shown here is derived from an EMBL/GenBank/DDBJ whole genome shotgun (WGS) entry which is preliminary data.</text>
</comment>
<evidence type="ECO:0000256" key="2">
    <source>
        <dbReference type="SAM" id="SignalP"/>
    </source>
</evidence>
<reference evidence="4" key="1">
    <citation type="submission" date="2023-07" db="EMBL/GenBank/DDBJ databases">
        <title>The genome sequence of Rhodocytophaga aerolata KACC 12507.</title>
        <authorList>
            <person name="Zhang X."/>
        </authorList>
    </citation>
    <scope>NUCLEOTIDE SEQUENCE</scope>
    <source>
        <strain evidence="4">KACC 12507</strain>
    </source>
</reference>
<sequence length="301" mass="33576">MNSLAKIMLLITCLFLLHIPALYAQTNDSLTYTEILNIPYYTGTGADSSYHKLNLVLPKGKTNMPLLLWIGGGAWSYVDRHQEMELARKIAGQGIAVASVGHRLSPATWKDPALNTGIHHSEHIKDIARAFKWLYGHAARYGYSQNDLFVGGFSSGGHLAALLSLDHRYLNSIQQIKGVIPVSGTYDIPHYYQILSSGSGQQLADSHVKGVFGSSQEDFLDASPTTYLQNLSLPMLLISDRNTYVYTKFFEDKIKATGFKKLQVLHSTDLSHSELWKNLSFADKSKYRDSIVDFINSHTSF</sequence>
<dbReference type="PANTHER" id="PTHR48081:SF33">
    <property type="entry name" value="KYNURENINE FORMAMIDASE"/>
    <property type="match status" value="1"/>
</dbReference>
<dbReference type="InterPro" id="IPR049492">
    <property type="entry name" value="BD-FAE-like_dom"/>
</dbReference>
<proteinExistence type="predicted"/>
<organism evidence="4 5">
    <name type="scientific">Rhodocytophaga aerolata</name>
    <dbReference type="NCBI Taxonomy" id="455078"/>
    <lineage>
        <taxon>Bacteria</taxon>
        <taxon>Pseudomonadati</taxon>
        <taxon>Bacteroidota</taxon>
        <taxon>Cytophagia</taxon>
        <taxon>Cytophagales</taxon>
        <taxon>Rhodocytophagaceae</taxon>
        <taxon>Rhodocytophaga</taxon>
    </lineage>
</organism>
<feature type="signal peptide" evidence="2">
    <location>
        <begin position="1"/>
        <end position="24"/>
    </location>
</feature>
<gene>
    <name evidence="4" type="ORF">Q0590_05550</name>
</gene>
<feature type="chain" id="PRO_5047296163" evidence="2">
    <location>
        <begin position="25"/>
        <end position="301"/>
    </location>
</feature>
<evidence type="ECO:0000256" key="1">
    <source>
        <dbReference type="ARBA" id="ARBA00022801"/>
    </source>
</evidence>
<dbReference type="Pfam" id="PF20434">
    <property type="entry name" value="BD-FAE"/>
    <property type="match status" value="1"/>
</dbReference>
<evidence type="ECO:0000313" key="4">
    <source>
        <dbReference type="EMBL" id="MDO1445703.1"/>
    </source>
</evidence>
<dbReference type="GO" id="GO:0016787">
    <property type="term" value="F:hydrolase activity"/>
    <property type="evidence" value="ECO:0007669"/>
    <property type="project" value="UniProtKB-KW"/>
</dbReference>
<accession>A0ABT8R345</accession>